<keyword evidence="1" id="KW-1133">Transmembrane helix</keyword>
<proteinExistence type="predicted"/>
<feature type="transmembrane region" description="Helical" evidence="1">
    <location>
        <begin position="128"/>
        <end position="147"/>
    </location>
</feature>
<feature type="transmembrane region" description="Helical" evidence="1">
    <location>
        <begin position="6"/>
        <end position="27"/>
    </location>
</feature>
<feature type="domain" description="Phosphatidic acid phosphatase type 2/haloperoxidase" evidence="2">
    <location>
        <begin position="72"/>
        <end position="143"/>
    </location>
</feature>
<dbReference type="Proteomes" id="UP001056648">
    <property type="component" value="Chromosome 1"/>
</dbReference>
<evidence type="ECO:0000313" key="4">
    <source>
        <dbReference type="Proteomes" id="UP001056648"/>
    </source>
</evidence>
<name>A0ABY4VI16_9BURK</name>
<dbReference type="Gene3D" id="1.20.144.10">
    <property type="entry name" value="Phosphatidic acid phosphatase type 2/haloperoxidase"/>
    <property type="match status" value="1"/>
</dbReference>
<protein>
    <submittedName>
        <fullName evidence="3">Phosphatase PAP2 family protein</fullName>
    </submittedName>
</protein>
<feature type="transmembrane region" description="Helical" evidence="1">
    <location>
        <begin position="66"/>
        <end position="86"/>
    </location>
</feature>
<keyword evidence="1" id="KW-0812">Transmembrane</keyword>
<feature type="transmembrane region" description="Helical" evidence="1">
    <location>
        <begin position="159"/>
        <end position="178"/>
    </location>
</feature>
<sequence>MWNWHLISRFGDTALLLPCAALLLLSLCHRGEWRAARHWCLAFAAAAGLTLVSKLAFIGWGVGVPALDFTGFSGHSMMAASVLPVLMHRLAPGRAPRLRWAAAMLGAGLALLVGYSRLPLGAHSASEVIGGLALGFAVSGGYLLATVPHRRHRSPRAPLLLLLIGALLLGVPASGAHAPTEQWIEQIALYLSGRARPFQRADWQRREAATIQPSSPLSLSTFAPALTSARTSARTSAATAMPTPAARPPLRLAQWHLDSMSVMRD</sequence>
<keyword evidence="1" id="KW-0472">Membrane</keyword>
<dbReference type="EMBL" id="CP098735">
    <property type="protein sequence ID" value="USE76807.1"/>
    <property type="molecule type" value="Genomic_DNA"/>
</dbReference>
<feature type="transmembrane region" description="Helical" evidence="1">
    <location>
        <begin position="39"/>
        <end position="60"/>
    </location>
</feature>
<dbReference type="Pfam" id="PF01569">
    <property type="entry name" value="PAP2"/>
    <property type="match status" value="1"/>
</dbReference>
<dbReference type="InterPro" id="IPR036938">
    <property type="entry name" value="PAP2/HPO_sf"/>
</dbReference>
<dbReference type="SUPFAM" id="SSF48317">
    <property type="entry name" value="Acid phosphatase/Vanadium-dependent haloperoxidase"/>
    <property type="match status" value="1"/>
</dbReference>
<dbReference type="RefSeq" id="WP_252251462.1">
    <property type="nucleotide sequence ID" value="NZ_CP098735.1"/>
</dbReference>
<feature type="transmembrane region" description="Helical" evidence="1">
    <location>
        <begin position="98"/>
        <end position="116"/>
    </location>
</feature>
<reference evidence="3" key="1">
    <citation type="submission" date="2022-06" db="EMBL/GenBank/DDBJ databases">
        <title>Complete genome sequence and characterization of Cupriavidus gilardii QJ1 isolated from contaminating cells.</title>
        <authorList>
            <person name="Qi J."/>
        </authorList>
    </citation>
    <scope>NUCLEOTIDE SEQUENCE</scope>
    <source>
        <strain evidence="3">QJ1</strain>
    </source>
</reference>
<keyword evidence="4" id="KW-1185">Reference proteome</keyword>
<evidence type="ECO:0000256" key="1">
    <source>
        <dbReference type="SAM" id="Phobius"/>
    </source>
</evidence>
<evidence type="ECO:0000313" key="3">
    <source>
        <dbReference type="EMBL" id="USE76807.1"/>
    </source>
</evidence>
<accession>A0ABY4VI16</accession>
<gene>
    <name evidence="3" type="ORF">NDR89_05965</name>
</gene>
<organism evidence="3 4">
    <name type="scientific">Cupriavidus gilardii</name>
    <dbReference type="NCBI Taxonomy" id="82541"/>
    <lineage>
        <taxon>Bacteria</taxon>
        <taxon>Pseudomonadati</taxon>
        <taxon>Pseudomonadota</taxon>
        <taxon>Betaproteobacteria</taxon>
        <taxon>Burkholderiales</taxon>
        <taxon>Burkholderiaceae</taxon>
        <taxon>Cupriavidus</taxon>
    </lineage>
</organism>
<evidence type="ECO:0000259" key="2">
    <source>
        <dbReference type="Pfam" id="PF01569"/>
    </source>
</evidence>
<dbReference type="InterPro" id="IPR000326">
    <property type="entry name" value="PAP2/HPO"/>
</dbReference>